<dbReference type="SUPFAM" id="SSF55874">
    <property type="entry name" value="ATPase domain of HSP90 chaperone/DNA topoisomerase II/histidine kinase"/>
    <property type="match status" value="1"/>
</dbReference>
<name>A0ABY4T961_9ACTN</name>
<reference evidence="3" key="1">
    <citation type="submission" date="2022-04" db="EMBL/GenBank/DDBJ databases">
        <title>Systematic whole-genome sequencing reveals an unexpected diversity among actinomycetoma pathogens and provides insights into their antibacterial susceptibilities.</title>
        <authorList>
            <person name="Watson A.K."/>
            <person name="Kepplinger B."/>
            <person name="Bakhiet S.M."/>
            <person name="Mhmoud N.A."/>
            <person name="Chapman J."/>
            <person name="Allenby N."/>
            <person name="Mickiewicz K."/>
            <person name="Goodfellow M."/>
            <person name="Fahal A.H."/>
            <person name="Errington J."/>
        </authorList>
    </citation>
    <scope>NUCLEOTIDE SEQUENCE</scope>
    <source>
        <strain evidence="3">SD 504</strain>
    </source>
</reference>
<dbReference type="EMBL" id="CP095474">
    <property type="protein sequence ID" value="URN15507.1"/>
    <property type="molecule type" value="Genomic_DNA"/>
</dbReference>
<keyword evidence="1" id="KW-0808">Transferase</keyword>
<evidence type="ECO:0000313" key="4">
    <source>
        <dbReference type="Proteomes" id="UP001056383"/>
    </source>
</evidence>
<dbReference type="RefSeq" id="WP_010470877.1">
    <property type="nucleotide sequence ID" value="NZ_CP095474.1"/>
</dbReference>
<feature type="domain" description="Histidine kinase/HSP90-like ATPase" evidence="2">
    <location>
        <begin position="32"/>
        <end position="135"/>
    </location>
</feature>
<accession>A0ABY4T961</accession>
<dbReference type="InterPro" id="IPR003594">
    <property type="entry name" value="HATPase_dom"/>
</dbReference>
<gene>
    <name evidence="3" type="ORF">MW084_05595</name>
</gene>
<dbReference type="InterPro" id="IPR050267">
    <property type="entry name" value="Anti-sigma-factor_SerPK"/>
</dbReference>
<keyword evidence="3" id="KW-0067">ATP-binding</keyword>
<proteinExistence type="predicted"/>
<organism evidence="3 4">
    <name type="scientific">Streptomyces sudanensis</name>
    <dbReference type="NCBI Taxonomy" id="436397"/>
    <lineage>
        <taxon>Bacteria</taxon>
        <taxon>Bacillati</taxon>
        <taxon>Actinomycetota</taxon>
        <taxon>Actinomycetes</taxon>
        <taxon>Kitasatosporales</taxon>
        <taxon>Streptomycetaceae</taxon>
        <taxon>Streptomyces</taxon>
    </lineage>
</organism>
<dbReference type="Proteomes" id="UP001056383">
    <property type="component" value="Chromosome"/>
</dbReference>
<evidence type="ECO:0000313" key="3">
    <source>
        <dbReference type="EMBL" id="URN15507.1"/>
    </source>
</evidence>
<dbReference type="CDD" id="cd16936">
    <property type="entry name" value="HATPase_RsbW-like"/>
    <property type="match status" value="1"/>
</dbReference>
<dbReference type="GO" id="GO:0005524">
    <property type="term" value="F:ATP binding"/>
    <property type="evidence" value="ECO:0007669"/>
    <property type="project" value="UniProtKB-KW"/>
</dbReference>
<keyword evidence="3" id="KW-0547">Nucleotide-binding</keyword>
<sequence length="145" mass="15856">MRTAALLLSEPPPGGARYRLTAPNLPTTPGIARDWVVLVLRTANLPRLVEPARLCTSEVVTNAHRYGRTPSITVEVALADRRTTVLVHDDRPGELPRPATSDRYTGEEHGRGLLLVDSLAEDWGVRVLDGRTKAVCFTLVDHEGS</sequence>
<evidence type="ECO:0000259" key="2">
    <source>
        <dbReference type="Pfam" id="PF13581"/>
    </source>
</evidence>
<keyword evidence="4" id="KW-1185">Reference proteome</keyword>
<protein>
    <submittedName>
        <fullName evidence="3">ATP-binding protein</fullName>
    </submittedName>
</protein>
<dbReference type="InterPro" id="IPR036890">
    <property type="entry name" value="HATPase_C_sf"/>
</dbReference>
<evidence type="ECO:0000256" key="1">
    <source>
        <dbReference type="ARBA" id="ARBA00022527"/>
    </source>
</evidence>
<dbReference type="PANTHER" id="PTHR35526">
    <property type="entry name" value="ANTI-SIGMA-F FACTOR RSBW-RELATED"/>
    <property type="match status" value="1"/>
</dbReference>
<dbReference type="Pfam" id="PF13581">
    <property type="entry name" value="HATPase_c_2"/>
    <property type="match status" value="1"/>
</dbReference>
<dbReference type="Gene3D" id="3.30.565.10">
    <property type="entry name" value="Histidine kinase-like ATPase, C-terminal domain"/>
    <property type="match status" value="1"/>
</dbReference>
<keyword evidence="1" id="KW-0723">Serine/threonine-protein kinase</keyword>
<keyword evidence="1" id="KW-0418">Kinase</keyword>
<dbReference type="PANTHER" id="PTHR35526:SF3">
    <property type="entry name" value="ANTI-SIGMA-F FACTOR RSBW"/>
    <property type="match status" value="1"/>
</dbReference>